<keyword evidence="2" id="KW-1185">Reference proteome</keyword>
<dbReference type="SUPFAM" id="SSF51679">
    <property type="entry name" value="Bacterial luciferase-like"/>
    <property type="match status" value="1"/>
</dbReference>
<proteinExistence type="predicted"/>
<reference evidence="1 2" key="1">
    <citation type="submission" date="2012-02" db="EMBL/GenBank/DDBJ databases">
        <title>Whole genome shotgun sequence of Mobilicoccus pelagius NBRC 104925.</title>
        <authorList>
            <person name="Yoshida Y."/>
            <person name="Hosoyama A."/>
            <person name="Tsuchikane K."/>
            <person name="Katsumata H."/>
            <person name="Yamazaki S."/>
            <person name="Fujita N."/>
        </authorList>
    </citation>
    <scope>NUCLEOTIDE SEQUENCE [LARGE SCALE GENOMIC DNA]</scope>
    <source>
        <strain evidence="1 2">NBRC 104925</strain>
    </source>
</reference>
<protein>
    <recommendedName>
        <fullName evidence="3">Luciferase-like domain-containing protein</fullName>
    </recommendedName>
</protein>
<comment type="caution">
    <text evidence="1">The sequence shown here is derived from an EMBL/GenBank/DDBJ whole genome shotgun (WGS) entry which is preliminary data.</text>
</comment>
<name>H5UTH7_9MICO</name>
<dbReference type="AlphaFoldDB" id="H5UTH7"/>
<dbReference type="Proteomes" id="UP000004367">
    <property type="component" value="Unassembled WGS sequence"/>
</dbReference>
<gene>
    <name evidence="1" type="ORF">MOPEL_096_00420</name>
</gene>
<dbReference type="InterPro" id="IPR036661">
    <property type="entry name" value="Luciferase-like_sf"/>
</dbReference>
<dbReference type="RefSeq" id="WP_009482933.1">
    <property type="nucleotide sequence ID" value="NZ_BAFE01000073.1"/>
</dbReference>
<evidence type="ECO:0008006" key="3">
    <source>
        <dbReference type="Google" id="ProtNLM"/>
    </source>
</evidence>
<dbReference type="OrthoDB" id="10017749at2"/>
<dbReference type="GO" id="GO:0016705">
    <property type="term" value="F:oxidoreductase activity, acting on paired donors, with incorporation or reduction of molecular oxygen"/>
    <property type="evidence" value="ECO:0007669"/>
    <property type="project" value="InterPro"/>
</dbReference>
<dbReference type="EMBL" id="BAFE01000073">
    <property type="protein sequence ID" value="GAB49035.1"/>
    <property type="molecule type" value="Genomic_DNA"/>
</dbReference>
<sequence length="297" mass="30492">MTTLPYWLVLGASASPTPSRDIEAARAALASGCTGVWVGESYVEGAPARLAALAAVVPDLRLGFGLVPVTSRGSDHLEETLSTISLLAPGRASLVFSLPTTLSPLARPGWEDRLAEAAALARRAGVPASAAVHDVETARLAAPHVDRLVLRGVDAEAVTRLRADLVGESSPAVDVWLDVAAADAVDGLAAVVAERLAVPGVPGHDAGRAVARRRGFGGLLGEVEQAYALGLPERAARAVPEDLVRSTCLVVDDLPARLAEYRGAGADGVGLAVHDYDPETVLPLVRAAVGGDCPRGP</sequence>
<dbReference type="STRING" id="1089455.MOPEL_096_00420"/>
<evidence type="ECO:0000313" key="2">
    <source>
        <dbReference type="Proteomes" id="UP000004367"/>
    </source>
</evidence>
<accession>H5UTH7</accession>
<organism evidence="1 2">
    <name type="scientific">Mobilicoccus pelagius NBRC 104925</name>
    <dbReference type="NCBI Taxonomy" id="1089455"/>
    <lineage>
        <taxon>Bacteria</taxon>
        <taxon>Bacillati</taxon>
        <taxon>Actinomycetota</taxon>
        <taxon>Actinomycetes</taxon>
        <taxon>Micrococcales</taxon>
        <taxon>Dermatophilaceae</taxon>
        <taxon>Mobilicoccus</taxon>
    </lineage>
</organism>
<evidence type="ECO:0000313" key="1">
    <source>
        <dbReference type="EMBL" id="GAB49035.1"/>
    </source>
</evidence>
<dbReference type="Gene3D" id="3.20.20.30">
    <property type="entry name" value="Luciferase-like domain"/>
    <property type="match status" value="1"/>
</dbReference>